<dbReference type="InterPro" id="IPR032508">
    <property type="entry name" value="FecR_C"/>
</dbReference>
<dbReference type="Pfam" id="PF16344">
    <property type="entry name" value="FecR_C"/>
    <property type="match status" value="1"/>
</dbReference>
<evidence type="ECO:0000259" key="1">
    <source>
        <dbReference type="Pfam" id="PF04773"/>
    </source>
</evidence>
<dbReference type="GO" id="GO:0016989">
    <property type="term" value="F:sigma factor antagonist activity"/>
    <property type="evidence" value="ECO:0007669"/>
    <property type="project" value="TreeGrafter"/>
</dbReference>
<dbReference type="Proteomes" id="UP000295292">
    <property type="component" value="Unassembled WGS sequence"/>
</dbReference>
<dbReference type="Gene3D" id="2.60.120.1440">
    <property type="match status" value="1"/>
</dbReference>
<dbReference type="InterPro" id="IPR012373">
    <property type="entry name" value="Ferrdict_sens_TM"/>
</dbReference>
<dbReference type="FunFam" id="2.60.120.1440:FF:000001">
    <property type="entry name" value="Putative anti-sigma factor"/>
    <property type="match status" value="1"/>
</dbReference>
<evidence type="ECO:0000313" key="3">
    <source>
        <dbReference type="EMBL" id="TDQ77960.1"/>
    </source>
</evidence>
<dbReference type="Gene3D" id="3.55.50.30">
    <property type="match status" value="1"/>
</dbReference>
<feature type="domain" description="FecR protein" evidence="1">
    <location>
        <begin position="175"/>
        <end position="270"/>
    </location>
</feature>
<dbReference type="EMBL" id="SNYV01000013">
    <property type="protein sequence ID" value="TDQ77960.1"/>
    <property type="molecule type" value="Genomic_DNA"/>
</dbReference>
<gene>
    <name evidence="3" type="ORF">CLV99_1934</name>
</gene>
<proteinExistence type="predicted"/>
<dbReference type="PANTHER" id="PTHR30273:SF2">
    <property type="entry name" value="PROTEIN FECR"/>
    <property type="match status" value="1"/>
</dbReference>
<organism evidence="3 4">
    <name type="scientific">Sphingobacterium yanglingense</name>
    <dbReference type="NCBI Taxonomy" id="1437280"/>
    <lineage>
        <taxon>Bacteria</taxon>
        <taxon>Pseudomonadati</taxon>
        <taxon>Bacteroidota</taxon>
        <taxon>Sphingobacteriia</taxon>
        <taxon>Sphingobacteriales</taxon>
        <taxon>Sphingobacteriaceae</taxon>
        <taxon>Sphingobacterium</taxon>
    </lineage>
</organism>
<name>A0A4R6WJQ3_9SPHI</name>
<dbReference type="Pfam" id="PF04773">
    <property type="entry name" value="FecR"/>
    <property type="match status" value="1"/>
</dbReference>
<dbReference type="OrthoDB" id="1099963at2"/>
<sequence length="394" mass="43460">MDREEFLHIAGKVAEGTATARELEQYIYYLDWCEQQSSLWDEMPTAEKDRMQEGIRDNMSRALKPVKVIPIYRNVKWIAALLLLVGLSILFTHQYNDIGTTATDLAQVDSAATRDIAAAKAGITLTLADGRSIQLEEALAGNIAEQSGVKISKTTDGQIRYEITGADAATVGHNTLKTNRGEQIQVVLPDQTMVFLNAESSLQYPTRFTGQKREVTLTGEGYFEVAKNKRYPFIVHTDNQDIEVLGTHFNVNAYKDEANTKTTLVEGAVRVTAHGGTPGTPSVRSLKPGQQAVVSDKANAIHVAAVNVESVIDWKRGDFVFDADIRSIMRQLARWYNVEVVYQGHISQEPLVGTISKTKTLGEVLKVLQGTNKVRFKIEAASTAGYSKKVIVSQ</sequence>
<dbReference type="RefSeq" id="WP_133584225.1">
    <property type="nucleotide sequence ID" value="NZ_SNYV01000013.1"/>
</dbReference>
<protein>
    <submittedName>
        <fullName evidence="3">FecR family protein</fullName>
    </submittedName>
</protein>
<reference evidence="3 4" key="1">
    <citation type="submission" date="2019-03" db="EMBL/GenBank/DDBJ databases">
        <title>Genomic Encyclopedia of Archaeal and Bacterial Type Strains, Phase II (KMG-II): from individual species to whole genera.</title>
        <authorList>
            <person name="Goeker M."/>
        </authorList>
    </citation>
    <scope>NUCLEOTIDE SEQUENCE [LARGE SCALE GENOMIC DNA]</scope>
    <source>
        <strain evidence="3 4">DSM 28353</strain>
    </source>
</reference>
<dbReference type="AlphaFoldDB" id="A0A4R6WJQ3"/>
<evidence type="ECO:0000259" key="2">
    <source>
        <dbReference type="Pfam" id="PF16344"/>
    </source>
</evidence>
<accession>A0A4R6WJQ3</accession>
<feature type="domain" description="Protein FecR C-terminal" evidence="2">
    <location>
        <begin position="321"/>
        <end position="379"/>
    </location>
</feature>
<dbReference type="PANTHER" id="PTHR30273">
    <property type="entry name" value="PERIPLASMIC SIGNAL SENSOR AND SIGMA FACTOR ACTIVATOR FECR-RELATED"/>
    <property type="match status" value="1"/>
</dbReference>
<keyword evidence="4" id="KW-1185">Reference proteome</keyword>
<evidence type="ECO:0000313" key="4">
    <source>
        <dbReference type="Proteomes" id="UP000295292"/>
    </source>
</evidence>
<comment type="caution">
    <text evidence="3">The sequence shown here is derived from an EMBL/GenBank/DDBJ whole genome shotgun (WGS) entry which is preliminary data.</text>
</comment>
<dbReference type="InterPro" id="IPR006860">
    <property type="entry name" value="FecR"/>
</dbReference>